<organism evidence="2">
    <name type="scientific">Zea mays</name>
    <name type="common">Maize</name>
    <dbReference type="NCBI Taxonomy" id="4577"/>
    <lineage>
        <taxon>Eukaryota</taxon>
        <taxon>Viridiplantae</taxon>
        <taxon>Streptophyta</taxon>
        <taxon>Embryophyta</taxon>
        <taxon>Tracheophyta</taxon>
        <taxon>Spermatophyta</taxon>
        <taxon>Magnoliopsida</taxon>
        <taxon>Liliopsida</taxon>
        <taxon>Poales</taxon>
        <taxon>Poaceae</taxon>
        <taxon>PACMAD clade</taxon>
        <taxon>Panicoideae</taxon>
        <taxon>Andropogonodae</taxon>
        <taxon>Andropogoneae</taxon>
        <taxon>Tripsacinae</taxon>
        <taxon>Zea</taxon>
    </lineage>
</organism>
<protein>
    <submittedName>
        <fullName evidence="2">Uncharacterized protein</fullName>
    </submittedName>
</protein>
<dbReference type="EMBL" id="BT086240">
    <property type="protein sequence ID" value="ACR36593.1"/>
    <property type="molecule type" value="mRNA"/>
</dbReference>
<feature type="region of interest" description="Disordered" evidence="1">
    <location>
        <begin position="1"/>
        <end position="37"/>
    </location>
</feature>
<evidence type="ECO:0000256" key="1">
    <source>
        <dbReference type="SAM" id="MobiDB-lite"/>
    </source>
</evidence>
<proteinExistence type="evidence at transcript level"/>
<sequence>MFRDGHTHTSYSARPPVRCAVGEGQSTGSRGRGRGDVLDRAGLRQGRAKRLLGHRLHLVVVVGRERGQALQVQRLVVVDVPPLVHQGVDVLPVHVRLLAREPPRLGPRRAVVHDLHLLQLHVLGVPPEHGQHEVVHVGDRPVLIPEEHVQEVLLCEGGGRSHAEGVEERLGGGHAGLVHEHAGVEVERRRRAQLGGRRWPRHLVRALLAVADPVLRGVAPRLLAEAVHHRVEVPLLELEQAVDVLEHLDVRVQVHHPLVLHELPDAELGVVDDVVRHGELRLVLRRVHGLDLADDAALRDEDAAVGLGHVGQHRHHQGVGRADLAQALGQPHHALPVVAVARKERHVRPRGRLHRRRRRRGLGGHLGCHQLGSHLALSGSRGRGYEQVLVGTRRPVCWRLV</sequence>
<dbReference type="AlphaFoldDB" id="C4J5Z3"/>
<accession>C4J5Z3</accession>
<name>C4J5Z3_MAIZE</name>
<reference evidence="2" key="2">
    <citation type="submission" date="2012-06" db="EMBL/GenBank/DDBJ databases">
        <authorList>
            <person name="Yu Y."/>
            <person name="Currie J."/>
            <person name="Lomeli R."/>
            <person name="Angelova A."/>
            <person name="Collura K."/>
            <person name="Wissotski M."/>
            <person name="Campos D."/>
            <person name="Kudrna D."/>
            <person name="Golser W."/>
            <person name="Ashely E."/>
            <person name="Descour A."/>
            <person name="Fernandes J."/>
            <person name="Soderlund C."/>
            <person name="Walbot V."/>
        </authorList>
    </citation>
    <scope>NUCLEOTIDE SEQUENCE</scope>
    <source>
        <strain evidence="2">B73</strain>
    </source>
</reference>
<evidence type="ECO:0000313" key="2">
    <source>
        <dbReference type="EMBL" id="ACR36593.1"/>
    </source>
</evidence>
<reference evidence="2" key="1">
    <citation type="journal article" date="2009" name="PLoS Genet.">
        <title>Sequencing, mapping, and analysis of 27,455 maize full-length cDNAs.</title>
        <authorList>
            <person name="Soderlund C."/>
            <person name="Descour A."/>
            <person name="Kudrna D."/>
            <person name="Bomhoff M."/>
            <person name="Boyd L."/>
            <person name="Currie J."/>
            <person name="Angelova A."/>
            <person name="Collura K."/>
            <person name="Wissotski M."/>
            <person name="Ashley E."/>
            <person name="Morrow D."/>
            <person name="Fernandes J."/>
            <person name="Walbot V."/>
            <person name="Yu Y."/>
        </authorList>
    </citation>
    <scope>NUCLEOTIDE SEQUENCE</scope>
    <source>
        <strain evidence="2">B73</strain>
    </source>
</reference>